<evidence type="ECO:0000313" key="1">
    <source>
        <dbReference type="EMBL" id="EZA62876.1"/>
    </source>
</evidence>
<proteinExistence type="predicted"/>
<dbReference type="Proteomes" id="UP000053097">
    <property type="component" value="Unassembled WGS sequence"/>
</dbReference>
<organism evidence="1 2">
    <name type="scientific">Ooceraea biroi</name>
    <name type="common">Clonal raider ant</name>
    <name type="synonym">Cerapachys biroi</name>
    <dbReference type="NCBI Taxonomy" id="2015173"/>
    <lineage>
        <taxon>Eukaryota</taxon>
        <taxon>Metazoa</taxon>
        <taxon>Ecdysozoa</taxon>
        <taxon>Arthropoda</taxon>
        <taxon>Hexapoda</taxon>
        <taxon>Insecta</taxon>
        <taxon>Pterygota</taxon>
        <taxon>Neoptera</taxon>
        <taxon>Endopterygota</taxon>
        <taxon>Hymenoptera</taxon>
        <taxon>Apocrita</taxon>
        <taxon>Aculeata</taxon>
        <taxon>Formicoidea</taxon>
        <taxon>Formicidae</taxon>
        <taxon>Dorylinae</taxon>
        <taxon>Ooceraea</taxon>
    </lineage>
</organism>
<accession>A0A026X4C0</accession>
<dbReference type="AlphaFoldDB" id="A0A026X4C0"/>
<gene>
    <name evidence="1" type="ORF">X777_04585</name>
</gene>
<sequence length="60" mass="6686">MDRGLLITSGNCNWDAVRRCVNCVRRKMEKRLRGGVREGATLASWTSASEGCKKSDGKRN</sequence>
<reference evidence="1 2" key="1">
    <citation type="journal article" date="2014" name="Curr. Biol.">
        <title>The genome of the clonal raider ant Cerapachys biroi.</title>
        <authorList>
            <person name="Oxley P.R."/>
            <person name="Ji L."/>
            <person name="Fetter-Pruneda I."/>
            <person name="McKenzie S.K."/>
            <person name="Li C."/>
            <person name="Hu H."/>
            <person name="Zhang G."/>
            <person name="Kronauer D.J."/>
        </authorList>
    </citation>
    <scope>NUCLEOTIDE SEQUENCE [LARGE SCALE GENOMIC DNA]</scope>
</reference>
<evidence type="ECO:0000313" key="2">
    <source>
        <dbReference type="Proteomes" id="UP000053097"/>
    </source>
</evidence>
<keyword evidence="2" id="KW-1185">Reference proteome</keyword>
<protein>
    <submittedName>
        <fullName evidence="1">Uncharacterized protein</fullName>
    </submittedName>
</protein>
<dbReference type="EMBL" id="KK107013">
    <property type="protein sequence ID" value="EZA62876.1"/>
    <property type="molecule type" value="Genomic_DNA"/>
</dbReference>
<name>A0A026X4C0_OOCBI</name>